<dbReference type="EMBL" id="RBCJ01000002">
    <property type="protein sequence ID" value="RKN81865.1"/>
    <property type="molecule type" value="Genomic_DNA"/>
</dbReference>
<dbReference type="AlphaFoldDB" id="A0A3B0C5Z6"/>
<feature type="transmembrane region" description="Helical" evidence="1">
    <location>
        <begin position="61"/>
        <end position="86"/>
    </location>
</feature>
<dbReference type="OrthoDB" id="1122780at2"/>
<dbReference type="RefSeq" id="WP_120712018.1">
    <property type="nucleotide sequence ID" value="NZ_CANMKH010000005.1"/>
</dbReference>
<accession>A0A3B0C5Z6</accession>
<evidence type="ECO:0008006" key="4">
    <source>
        <dbReference type="Google" id="ProtNLM"/>
    </source>
</evidence>
<reference evidence="2 3" key="1">
    <citation type="submission" date="2018-10" db="EMBL/GenBank/DDBJ databases">
        <title>Ulvibacterium marinum gen. nov., sp. nov., a novel marine bacterium of the family Flavobacteriaceae, isolated from a culture of the green alga Ulva prolifera.</title>
        <authorList>
            <person name="Zhang Z."/>
        </authorList>
    </citation>
    <scope>NUCLEOTIDE SEQUENCE [LARGE SCALE GENOMIC DNA]</scope>
    <source>
        <strain evidence="2 3">CCMM003</strain>
    </source>
</reference>
<gene>
    <name evidence="2" type="ORF">D7Z94_10690</name>
</gene>
<proteinExistence type="predicted"/>
<keyword evidence="1" id="KW-0812">Transmembrane</keyword>
<evidence type="ECO:0000313" key="3">
    <source>
        <dbReference type="Proteomes" id="UP000276603"/>
    </source>
</evidence>
<organism evidence="2 3">
    <name type="scientific">Ulvibacterium marinum</name>
    <dbReference type="NCBI Taxonomy" id="2419782"/>
    <lineage>
        <taxon>Bacteria</taxon>
        <taxon>Pseudomonadati</taxon>
        <taxon>Bacteroidota</taxon>
        <taxon>Flavobacteriia</taxon>
        <taxon>Flavobacteriales</taxon>
        <taxon>Flavobacteriaceae</taxon>
        <taxon>Ulvibacterium</taxon>
    </lineage>
</organism>
<dbReference type="PANTHER" id="PTHR40076">
    <property type="entry name" value="MEMBRANE PROTEIN-RELATED"/>
    <property type="match status" value="1"/>
</dbReference>
<dbReference type="InterPro" id="IPR010380">
    <property type="entry name" value="DUF975"/>
</dbReference>
<feature type="transmembrane region" description="Helical" evidence="1">
    <location>
        <begin position="28"/>
        <end position="49"/>
    </location>
</feature>
<keyword evidence="3" id="KW-1185">Reference proteome</keyword>
<evidence type="ECO:0000256" key="1">
    <source>
        <dbReference type="SAM" id="Phobius"/>
    </source>
</evidence>
<comment type="caution">
    <text evidence="2">The sequence shown here is derived from an EMBL/GenBank/DDBJ whole genome shotgun (WGS) entry which is preliminary data.</text>
</comment>
<keyword evidence="1" id="KW-0472">Membrane</keyword>
<dbReference type="Proteomes" id="UP000276603">
    <property type="component" value="Unassembled WGS sequence"/>
</dbReference>
<sequence>MERVYEGRVPEATTFGSYGYAWQQLQRYFLYFFLVTLVVALFESPVSIAHDSETDITPLTVMLQIFAAAYFFLLFPVISYGGNLLYLHGIRNEKMEIEVLFQGFKNNYFNIVLAHLLKFAIIGIGFVFFIIPGIILACRLAFVSLLVMDKNMEPIAAVEKSWEMTKGHGWRIFGMALLAIPIFIGGLICFIVGAFIAIMWIGAAFTALYHAIDLEEQQKLYSYPNEDIPDAS</sequence>
<evidence type="ECO:0000313" key="2">
    <source>
        <dbReference type="EMBL" id="RKN81865.1"/>
    </source>
</evidence>
<feature type="transmembrane region" description="Helical" evidence="1">
    <location>
        <begin position="130"/>
        <end position="148"/>
    </location>
</feature>
<protein>
    <recommendedName>
        <fullName evidence="4">DUF975 family protein</fullName>
    </recommendedName>
</protein>
<dbReference type="PANTHER" id="PTHR40076:SF1">
    <property type="entry name" value="MEMBRANE PROTEIN"/>
    <property type="match status" value="1"/>
</dbReference>
<keyword evidence="1" id="KW-1133">Transmembrane helix</keyword>
<name>A0A3B0C5Z6_9FLAO</name>